<comment type="caution">
    <text evidence="7">The sequence shown here is derived from an EMBL/GenBank/DDBJ whole genome shotgun (WGS) entry which is preliminary data.</text>
</comment>
<protein>
    <recommendedName>
        <fullName evidence="6">C2H2-type domain-containing protein</fullName>
    </recommendedName>
</protein>
<keyword evidence="2" id="KW-0677">Repeat</keyword>
<evidence type="ECO:0000256" key="2">
    <source>
        <dbReference type="ARBA" id="ARBA00022737"/>
    </source>
</evidence>
<dbReference type="GO" id="GO:0008270">
    <property type="term" value="F:zinc ion binding"/>
    <property type="evidence" value="ECO:0007669"/>
    <property type="project" value="UniProtKB-KW"/>
</dbReference>
<reference evidence="7 8" key="1">
    <citation type="submission" date="2019-08" db="EMBL/GenBank/DDBJ databases">
        <title>Whole genome of Aphis craccivora.</title>
        <authorList>
            <person name="Voronova N.V."/>
            <person name="Shulinski R.S."/>
            <person name="Bandarenka Y.V."/>
            <person name="Zhorov D.G."/>
            <person name="Warner D."/>
        </authorList>
    </citation>
    <scope>NUCLEOTIDE SEQUENCE [LARGE SCALE GENOMIC DNA]</scope>
    <source>
        <strain evidence="7">180601</strain>
        <tissue evidence="7">Whole Body</tissue>
    </source>
</reference>
<accession>A0A6G0Y5N6</accession>
<keyword evidence="4" id="KW-0862">Zinc</keyword>
<keyword evidence="1" id="KW-0479">Metal-binding</keyword>
<evidence type="ECO:0000313" key="7">
    <source>
        <dbReference type="EMBL" id="KAF0749542.1"/>
    </source>
</evidence>
<dbReference type="PANTHER" id="PTHR24409:SF295">
    <property type="entry name" value="AZ2-RELATED"/>
    <property type="match status" value="1"/>
</dbReference>
<dbReference type="Gene3D" id="3.30.160.60">
    <property type="entry name" value="Classic Zinc Finger"/>
    <property type="match status" value="1"/>
</dbReference>
<dbReference type="GO" id="GO:0000981">
    <property type="term" value="F:DNA-binding transcription factor activity, RNA polymerase II-specific"/>
    <property type="evidence" value="ECO:0007669"/>
    <property type="project" value="TreeGrafter"/>
</dbReference>
<feature type="domain" description="C2H2-type" evidence="6">
    <location>
        <begin position="33"/>
        <end position="56"/>
    </location>
</feature>
<gene>
    <name evidence="7" type="ORF">FWK35_00022292</name>
</gene>
<keyword evidence="8" id="KW-1185">Reference proteome</keyword>
<evidence type="ECO:0000256" key="1">
    <source>
        <dbReference type="ARBA" id="ARBA00022723"/>
    </source>
</evidence>
<name>A0A6G0Y5N6_APHCR</name>
<dbReference type="SUPFAM" id="SSF57667">
    <property type="entry name" value="beta-beta-alpha zinc fingers"/>
    <property type="match status" value="1"/>
</dbReference>
<proteinExistence type="predicted"/>
<dbReference type="InterPro" id="IPR013087">
    <property type="entry name" value="Znf_C2H2_type"/>
</dbReference>
<dbReference type="GO" id="GO:0005634">
    <property type="term" value="C:nucleus"/>
    <property type="evidence" value="ECO:0007669"/>
    <property type="project" value="TreeGrafter"/>
</dbReference>
<dbReference type="Proteomes" id="UP000478052">
    <property type="component" value="Unassembled WGS sequence"/>
</dbReference>
<sequence length="399" mass="45884">MVAVRCKHVCTFECTFKSNMKRHNANIHEGVRYSCSLCPKKFNFVSSLSRHMKNIHGIVVNRKSYQNQAAAQRVRQSCELCNSTFHNRSNLSRHALMNTTDFSRRMSLVKVESVFHASCVLQHLVFAVKNVTGQGRVRFSCGLCIATFSLRSSIDTNYSRYKKSQVTTEENVPDIPSELDVIYISSDSEDGEICMKPLNEDSCTTSPTAVNVEKTPIDNSVGTKTTMFNLHPRNPLGVVGQNEYLRKGTKNQSFSTPTKKSILRKLYEEYVKVENIQNRRLAWVSHATSLSEKLNLELRVIGLLMLEIPSDYSTPIDENLIQMLYQDSLICVENIQHHTQYYIFMQLIYGLMKVYGIVSEDLQSHRKLNWLKNTTTILKYFKFTDDTADFMIERMENFI</sequence>
<evidence type="ECO:0000256" key="4">
    <source>
        <dbReference type="ARBA" id="ARBA00022833"/>
    </source>
</evidence>
<evidence type="ECO:0000256" key="3">
    <source>
        <dbReference type="ARBA" id="ARBA00022771"/>
    </source>
</evidence>
<dbReference type="OrthoDB" id="6579982at2759"/>
<dbReference type="AlphaFoldDB" id="A0A6G0Y5N6"/>
<keyword evidence="3 5" id="KW-0863">Zinc-finger</keyword>
<dbReference type="SMART" id="SM00355">
    <property type="entry name" value="ZnF_C2H2"/>
    <property type="match status" value="3"/>
</dbReference>
<evidence type="ECO:0000256" key="5">
    <source>
        <dbReference type="PROSITE-ProRule" id="PRU00042"/>
    </source>
</evidence>
<dbReference type="InterPro" id="IPR036236">
    <property type="entry name" value="Znf_C2H2_sf"/>
</dbReference>
<dbReference type="PROSITE" id="PS50157">
    <property type="entry name" value="ZINC_FINGER_C2H2_2"/>
    <property type="match status" value="1"/>
</dbReference>
<evidence type="ECO:0000259" key="6">
    <source>
        <dbReference type="PROSITE" id="PS50157"/>
    </source>
</evidence>
<dbReference type="PANTHER" id="PTHR24409">
    <property type="entry name" value="ZINC FINGER PROTEIN 142"/>
    <property type="match status" value="1"/>
</dbReference>
<evidence type="ECO:0000313" key="8">
    <source>
        <dbReference type="Proteomes" id="UP000478052"/>
    </source>
</evidence>
<dbReference type="EMBL" id="VUJU01006058">
    <property type="protein sequence ID" value="KAF0749542.1"/>
    <property type="molecule type" value="Genomic_DNA"/>
</dbReference>
<dbReference type="PROSITE" id="PS00028">
    <property type="entry name" value="ZINC_FINGER_C2H2_1"/>
    <property type="match status" value="1"/>
</dbReference>
<organism evidence="7 8">
    <name type="scientific">Aphis craccivora</name>
    <name type="common">Cowpea aphid</name>
    <dbReference type="NCBI Taxonomy" id="307492"/>
    <lineage>
        <taxon>Eukaryota</taxon>
        <taxon>Metazoa</taxon>
        <taxon>Ecdysozoa</taxon>
        <taxon>Arthropoda</taxon>
        <taxon>Hexapoda</taxon>
        <taxon>Insecta</taxon>
        <taxon>Pterygota</taxon>
        <taxon>Neoptera</taxon>
        <taxon>Paraneoptera</taxon>
        <taxon>Hemiptera</taxon>
        <taxon>Sternorrhyncha</taxon>
        <taxon>Aphidomorpha</taxon>
        <taxon>Aphidoidea</taxon>
        <taxon>Aphididae</taxon>
        <taxon>Aphidini</taxon>
        <taxon>Aphis</taxon>
        <taxon>Aphis</taxon>
    </lineage>
</organism>
<dbReference type="GO" id="GO:0000977">
    <property type="term" value="F:RNA polymerase II transcription regulatory region sequence-specific DNA binding"/>
    <property type="evidence" value="ECO:0007669"/>
    <property type="project" value="TreeGrafter"/>
</dbReference>